<sequence length="372" mass="39681">MKQRKVISILLTAAMVVTMAAGCVKQEPAGKEAAAAVSEEASADDGADTDLVLEPVDIKEYGVAPKITDFVPEDADTSGTKEDGTPWKIAWSSLSNAEESLAHMTELMEGMSDEMGFELVTFDAQADPQKQTSDINNAISQGCDALIVAPIDASSQNSVMKKAKDAGMVVLNVQNTVTDEESYDYYVGPDDTAAAQQAASLLMNALPDGGKIVMVEGNPGETCQINRTKGFKAVISQYPEYEILEEQGCLNWSTAECMSVMESYLSKYPEIDGVFCQWDIGCGTCIQAAEGTGRADDIAFVSVDGTQAGLDAVAEGGCWKGLSMQDFDTNSRIQVLAALAVLNGDGDKVEKMLYTPNICITEENAKNFTAGW</sequence>
<dbReference type="PROSITE" id="PS51257">
    <property type="entry name" value="PROKAR_LIPOPROTEIN"/>
    <property type="match status" value="1"/>
</dbReference>
<dbReference type="Gene3D" id="3.40.50.2300">
    <property type="match status" value="2"/>
</dbReference>
<feature type="signal peptide" evidence="3">
    <location>
        <begin position="1"/>
        <end position="20"/>
    </location>
</feature>
<dbReference type="PANTHER" id="PTHR30036">
    <property type="entry name" value="D-XYLOSE-BINDING PERIPLASMIC PROTEIN"/>
    <property type="match status" value="1"/>
</dbReference>
<evidence type="ECO:0000256" key="3">
    <source>
        <dbReference type="SAM" id="SignalP"/>
    </source>
</evidence>
<dbReference type="EMBL" id="CP102290">
    <property type="protein sequence ID" value="UWP61036.1"/>
    <property type="molecule type" value="Genomic_DNA"/>
</dbReference>
<evidence type="ECO:0000259" key="4">
    <source>
        <dbReference type="Pfam" id="PF13407"/>
    </source>
</evidence>
<comment type="subcellular location">
    <subcellularLocation>
        <location evidence="1">Cell envelope</location>
    </subcellularLocation>
</comment>
<dbReference type="SUPFAM" id="SSF53822">
    <property type="entry name" value="Periplasmic binding protein-like I"/>
    <property type="match status" value="1"/>
</dbReference>
<accession>A0ABY5VLE1</accession>
<gene>
    <name evidence="5" type="ORF">NQ502_08405</name>
</gene>
<dbReference type="InterPro" id="IPR025997">
    <property type="entry name" value="SBP_2_dom"/>
</dbReference>
<organism evidence="5 6">
    <name type="scientific">Ruminococcus gauvreauii</name>
    <dbReference type="NCBI Taxonomy" id="438033"/>
    <lineage>
        <taxon>Bacteria</taxon>
        <taxon>Bacillati</taxon>
        <taxon>Bacillota</taxon>
        <taxon>Clostridia</taxon>
        <taxon>Eubacteriales</taxon>
        <taxon>Oscillospiraceae</taxon>
        <taxon>Ruminococcus</taxon>
    </lineage>
</organism>
<evidence type="ECO:0000256" key="2">
    <source>
        <dbReference type="ARBA" id="ARBA00007639"/>
    </source>
</evidence>
<evidence type="ECO:0000256" key="1">
    <source>
        <dbReference type="ARBA" id="ARBA00004196"/>
    </source>
</evidence>
<protein>
    <submittedName>
        <fullName evidence="5">Sugar ABC transporter substrate-binding protein</fullName>
    </submittedName>
</protein>
<dbReference type="Proteomes" id="UP001060164">
    <property type="component" value="Chromosome"/>
</dbReference>
<feature type="domain" description="Periplasmic binding protein" evidence="4">
    <location>
        <begin position="103"/>
        <end position="344"/>
    </location>
</feature>
<feature type="chain" id="PRO_5046958484" evidence="3">
    <location>
        <begin position="21"/>
        <end position="372"/>
    </location>
</feature>
<comment type="similarity">
    <text evidence="2">Belongs to the bacterial solute-binding protein 2 family.</text>
</comment>
<dbReference type="CDD" id="cd01536">
    <property type="entry name" value="PBP1_ABC_sugar_binding-like"/>
    <property type="match status" value="1"/>
</dbReference>
<dbReference type="PANTHER" id="PTHR30036:SF7">
    <property type="entry name" value="ABC TRANSPORTER PERIPLASMIC-BINDING PROTEIN YPHF"/>
    <property type="match status" value="1"/>
</dbReference>
<dbReference type="RefSeq" id="WP_028529562.1">
    <property type="nucleotide sequence ID" value="NZ_CABLBR010000028.1"/>
</dbReference>
<keyword evidence="6" id="KW-1185">Reference proteome</keyword>
<dbReference type="InterPro" id="IPR050555">
    <property type="entry name" value="Bact_Solute-Bind_Prot2"/>
</dbReference>
<keyword evidence="3" id="KW-0732">Signal</keyword>
<dbReference type="Pfam" id="PF13407">
    <property type="entry name" value="Peripla_BP_4"/>
    <property type="match status" value="1"/>
</dbReference>
<proteinExistence type="inferred from homology"/>
<evidence type="ECO:0000313" key="5">
    <source>
        <dbReference type="EMBL" id="UWP61036.1"/>
    </source>
</evidence>
<name>A0ABY5VLE1_9FIRM</name>
<reference evidence="5" key="1">
    <citation type="journal article" date="2022" name="Cell">
        <title>Design, construction, and in vivo augmentation of a complex gut microbiome.</title>
        <authorList>
            <person name="Cheng A.G."/>
            <person name="Ho P.Y."/>
            <person name="Aranda-Diaz A."/>
            <person name="Jain S."/>
            <person name="Yu F.B."/>
            <person name="Meng X."/>
            <person name="Wang M."/>
            <person name="Iakiviak M."/>
            <person name="Nagashima K."/>
            <person name="Zhao A."/>
            <person name="Murugkar P."/>
            <person name="Patil A."/>
            <person name="Atabakhsh K."/>
            <person name="Weakley A."/>
            <person name="Yan J."/>
            <person name="Brumbaugh A.R."/>
            <person name="Higginbottom S."/>
            <person name="Dimas A."/>
            <person name="Shiver A.L."/>
            <person name="Deutschbauer A."/>
            <person name="Neff N."/>
            <person name="Sonnenburg J.L."/>
            <person name="Huang K.C."/>
            <person name="Fischbach M.A."/>
        </authorList>
    </citation>
    <scope>NUCLEOTIDE SEQUENCE</scope>
    <source>
        <strain evidence="5">DSM 19829</strain>
    </source>
</reference>
<dbReference type="InterPro" id="IPR028082">
    <property type="entry name" value="Peripla_BP_I"/>
</dbReference>
<evidence type="ECO:0000313" key="6">
    <source>
        <dbReference type="Proteomes" id="UP001060164"/>
    </source>
</evidence>